<evidence type="ECO:0008006" key="4">
    <source>
        <dbReference type="Google" id="ProtNLM"/>
    </source>
</evidence>
<evidence type="ECO:0000256" key="1">
    <source>
        <dbReference type="SAM" id="SignalP"/>
    </source>
</evidence>
<proteinExistence type="predicted"/>
<protein>
    <recommendedName>
        <fullName evidence="4">Beta/Gamma crystallin</fullName>
    </recommendedName>
</protein>
<keyword evidence="3" id="KW-1185">Reference proteome</keyword>
<dbReference type="PROSITE" id="PS51257">
    <property type="entry name" value="PROKAR_LIPOPROTEIN"/>
    <property type="match status" value="1"/>
</dbReference>
<sequence length="139" mass="14938">MRFSTKAIAALGTMLVGLASSLVLATTPASAATSCYDGAVSVSYNQADADDWRGTRGPYTTSSRCADINFKLTGVQYSRQYSVGVCVMFNSSSNPCNYYTWFSSTGTWKTIATNVYDGTKFYIYIQGQAGGLITGQLAY</sequence>
<feature type="signal peptide" evidence="1">
    <location>
        <begin position="1"/>
        <end position="25"/>
    </location>
</feature>
<gene>
    <name evidence="2" type="ORF">GA0070621_5086</name>
</gene>
<dbReference type="Proteomes" id="UP000198765">
    <property type="component" value="Chromosome I"/>
</dbReference>
<dbReference type="PATRIC" id="fig|299146.4.peg.5250"/>
<feature type="chain" id="PRO_5039521371" description="Beta/Gamma crystallin" evidence="1">
    <location>
        <begin position="26"/>
        <end position="139"/>
    </location>
</feature>
<keyword evidence="1" id="KW-0732">Signal</keyword>
<accession>A0A1A9ABR0</accession>
<evidence type="ECO:0000313" key="2">
    <source>
        <dbReference type="EMBL" id="SBT53937.1"/>
    </source>
</evidence>
<organism evidence="2 3">
    <name type="scientific">Micromonospora narathiwatensis</name>
    <dbReference type="NCBI Taxonomy" id="299146"/>
    <lineage>
        <taxon>Bacteria</taxon>
        <taxon>Bacillati</taxon>
        <taxon>Actinomycetota</taxon>
        <taxon>Actinomycetes</taxon>
        <taxon>Micromonosporales</taxon>
        <taxon>Micromonosporaceae</taxon>
        <taxon>Micromonospora</taxon>
    </lineage>
</organism>
<name>A0A1A9ABR0_9ACTN</name>
<dbReference type="EMBL" id="LT594324">
    <property type="protein sequence ID" value="SBT53937.1"/>
    <property type="molecule type" value="Genomic_DNA"/>
</dbReference>
<evidence type="ECO:0000313" key="3">
    <source>
        <dbReference type="Proteomes" id="UP000198765"/>
    </source>
</evidence>
<dbReference type="AlphaFoldDB" id="A0A1A9ABR0"/>
<reference evidence="2 3" key="1">
    <citation type="submission" date="2016-06" db="EMBL/GenBank/DDBJ databases">
        <authorList>
            <person name="Kjaerup R.B."/>
            <person name="Dalgaard T.S."/>
            <person name="Juul-Madsen H.R."/>
        </authorList>
    </citation>
    <scope>NUCLEOTIDE SEQUENCE [LARGE SCALE GENOMIC DNA]</scope>
    <source>
        <strain evidence="2 3">DSM 45248</strain>
    </source>
</reference>